<evidence type="ECO:0008006" key="3">
    <source>
        <dbReference type="Google" id="ProtNLM"/>
    </source>
</evidence>
<reference evidence="1 2" key="1">
    <citation type="submission" date="2013-09" db="EMBL/GenBank/DDBJ databases">
        <authorList>
            <person name="Zeng Z."/>
            <person name="Chen C."/>
        </authorList>
    </citation>
    <scope>NUCLEOTIDE SEQUENCE [LARGE SCALE GENOMIC DNA]</scope>
    <source>
        <strain evidence="1 2">GH29-5</strain>
    </source>
</reference>
<gene>
    <name evidence="1" type="ORF">Q764_00585</name>
</gene>
<dbReference type="Proteomes" id="UP000030121">
    <property type="component" value="Unassembled WGS sequence"/>
</dbReference>
<organism evidence="1 2">
    <name type="scientific">Flavobacterium suncheonense GH29-5 = DSM 17707</name>
    <dbReference type="NCBI Taxonomy" id="1121899"/>
    <lineage>
        <taxon>Bacteria</taxon>
        <taxon>Pseudomonadati</taxon>
        <taxon>Bacteroidota</taxon>
        <taxon>Flavobacteriia</taxon>
        <taxon>Flavobacteriales</taxon>
        <taxon>Flavobacteriaceae</taxon>
        <taxon>Flavobacterium</taxon>
    </lineage>
</organism>
<keyword evidence="2" id="KW-1185">Reference proteome</keyword>
<dbReference type="RefSeq" id="WP_026979749.1">
    <property type="nucleotide sequence ID" value="NZ_AUCZ01000004.1"/>
</dbReference>
<name>A0A0A2MGG3_9FLAO</name>
<evidence type="ECO:0000313" key="2">
    <source>
        <dbReference type="Proteomes" id="UP000030121"/>
    </source>
</evidence>
<dbReference type="eggNOG" id="ENOG503161T">
    <property type="taxonomic scope" value="Bacteria"/>
</dbReference>
<proteinExistence type="predicted"/>
<sequence length="173" mass="18867">MKKVFGILLGILLVTGCDDGDLVLESFNFSNAPIQKCSDKMLLFKTSGEELLLLDIPASNFPNEVTPPDEPRIVTISGTNKVLYRKYSGNVSSSTICSSIPPAAPSVASEWTASTGGTIQIVTTEKTTIDPVTNEPVLTGYNHQIKFINIQFVSTDNTFVFEEYLFGTYTTNL</sequence>
<dbReference type="AlphaFoldDB" id="A0A0A2MGG3"/>
<accession>A0A0A2MGG3</accession>
<comment type="caution">
    <text evidence="1">The sequence shown here is derived from an EMBL/GenBank/DDBJ whole genome shotgun (WGS) entry which is preliminary data.</text>
</comment>
<dbReference type="STRING" id="1121899.GCA_000430025_00990"/>
<dbReference type="PROSITE" id="PS51257">
    <property type="entry name" value="PROKAR_LIPOPROTEIN"/>
    <property type="match status" value="1"/>
</dbReference>
<dbReference type="EMBL" id="JRLW01000001">
    <property type="protein sequence ID" value="KGO90651.1"/>
    <property type="molecule type" value="Genomic_DNA"/>
</dbReference>
<protein>
    <recommendedName>
        <fullName evidence="3">Lipoprotein</fullName>
    </recommendedName>
</protein>
<dbReference type="OrthoDB" id="1417969at2"/>
<evidence type="ECO:0000313" key="1">
    <source>
        <dbReference type="EMBL" id="KGO90651.1"/>
    </source>
</evidence>